<gene>
    <name evidence="1" type="ORF">AAFF_G00046020</name>
</gene>
<evidence type="ECO:0000313" key="2">
    <source>
        <dbReference type="Proteomes" id="UP001221898"/>
    </source>
</evidence>
<reference evidence="1" key="1">
    <citation type="journal article" date="2023" name="Science">
        <title>Genome structures resolve the early diversification of teleost fishes.</title>
        <authorList>
            <person name="Parey E."/>
            <person name="Louis A."/>
            <person name="Montfort J."/>
            <person name="Bouchez O."/>
            <person name="Roques C."/>
            <person name="Iampietro C."/>
            <person name="Lluch J."/>
            <person name="Castinel A."/>
            <person name="Donnadieu C."/>
            <person name="Desvignes T."/>
            <person name="Floi Bucao C."/>
            <person name="Jouanno E."/>
            <person name="Wen M."/>
            <person name="Mejri S."/>
            <person name="Dirks R."/>
            <person name="Jansen H."/>
            <person name="Henkel C."/>
            <person name="Chen W.J."/>
            <person name="Zahm M."/>
            <person name="Cabau C."/>
            <person name="Klopp C."/>
            <person name="Thompson A.W."/>
            <person name="Robinson-Rechavi M."/>
            <person name="Braasch I."/>
            <person name="Lecointre G."/>
            <person name="Bobe J."/>
            <person name="Postlethwait J.H."/>
            <person name="Berthelot C."/>
            <person name="Roest Crollius H."/>
            <person name="Guiguen Y."/>
        </authorList>
    </citation>
    <scope>NUCLEOTIDE SEQUENCE</scope>
    <source>
        <strain evidence="1">NC1722</strain>
    </source>
</reference>
<keyword evidence="2" id="KW-1185">Reference proteome</keyword>
<evidence type="ECO:0000313" key="1">
    <source>
        <dbReference type="EMBL" id="KAJ8394391.1"/>
    </source>
</evidence>
<dbReference type="Proteomes" id="UP001221898">
    <property type="component" value="Unassembled WGS sequence"/>
</dbReference>
<organism evidence="1 2">
    <name type="scientific">Aldrovandia affinis</name>
    <dbReference type="NCBI Taxonomy" id="143900"/>
    <lineage>
        <taxon>Eukaryota</taxon>
        <taxon>Metazoa</taxon>
        <taxon>Chordata</taxon>
        <taxon>Craniata</taxon>
        <taxon>Vertebrata</taxon>
        <taxon>Euteleostomi</taxon>
        <taxon>Actinopterygii</taxon>
        <taxon>Neopterygii</taxon>
        <taxon>Teleostei</taxon>
        <taxon>Notacanthiformes</taxon>
        <taxon>Halosauridae</taxon>
        <taxon>Aldrovandia</taxon>
    </lineage>
</organism>
<dbReference type="EMBL" id="JAINUG010000126">
    <property type="protein sequence ID" value="KAJ8394391.1"/>
    <property type="molecule type" value="Genomic_DNA"/>
</dbReference>
<comment type="caution">
    <text evidence="1">The sequence shown here is derived from an EMBL/GenBank/DDBJ whole genome shotgun (WGS) entry which is preliminary data.</text>
</comment>
<dbReference type="AlphaFoldDB" id="A0AAD7WER4"/>
<sequence>MFMLFFIQLSRDSRSEYVLQWCGTINTPWIQGHSTTQQEGHTGKKSWLFHQSQSIVSVNPLSPSLSHTPSPWLFKC</sequence>
<name>A0AAD7WER4_9TELE</name>
<accession>A0AAD7WER4</accession>
<protein>
    <submittedName>
        <fullName evidence="1">Uncharacterized protein</fullName>
    </submittedName>
</protein>
<proteinExistence type="predicted"/>